<dbReference type="InterPro" id="IPR013385">
    <property type="entry name" value="T3SS_SpaO/YscQ/SpaO"/>
</dbReference>
<dbReference type="InterPro" id="IPR036429">
    <property type="entry name" value="SpoA-like_sf"/>
</dbReference>
<evidence type="ECO:0000259" key="2">
    <source>
        <dbReference type="Pfam" id="PF01052"/>
    </source>
</evidence>
<protein>
    <submittedName>
        <fullName evidence="3">Type III secretion system apparatus protein YscQ/HrcQ</fullName>
    </submittedName>
</protein>
<sequence length="338" mass="36984">MSEPVLYEIPRLSVAQARLFNSVNAVVGPAGSFKFSPLTEYDGAEVVSAYLNVNGSVLKVSALSDAFLNEDPLLQDINIRSLPFELLSASLEIAFSKEIEYLSSKVNAYITFCDPPISFSSTQVLYCSLVHESCTIPLKVEIPNDDAAFNLAHMFESLEKSVNNELVHSLEFELGFDIGYVTLKTRDLKDLCCGDILIPDVYLFDSNLAYAKLSNKYLVFDLAEGQGFFKGIKTVANEENKNNMSENTEENVMNDGGSQVDSAGTVNTDDLNFEVAFEVDRRTLTYDEVTSLKPGSVLTLSCSKQSPVSIKVNGKIVGSGRLVDLGDNIGVQITELKS</sequence>
<proteinExistence type="inferred from homology"/>
<organism evidence="3 4">
    <name type="scientific">Succinivibrio dextrinosolvens DSM 3072</name>
    <dbReference type="NCBI Taxonomy" id="1123324"/>
    <lineage>
        <taxon>Bacteria</taxon>
        <taxon>Pseudomonadati</taxon>
        <taxon>Pseudomonadota</taxon>
        <taxon>Gammaproteobacteria</taxon>
        <taxon>Aeromonadales</taxon>
        <taxon>Succinivibrionaceae</taxon>
        <taxon>Succinivibrio</taxon>
    </lineage>
</organism>
<dbReference type="PRINTS" id="PR00956">
    <property type="entry name" value="FLGMOTORFLIN"/>
</dbReference>
<dbReference type="GO" id="GO:0030254">
    <property type="term" value="P:protein secretion by the type III secretion system"/>
    <property type="evidence" value="ECO:0007669"/>
    <property type="project" value="InterPro"/>
</dbReference>
<dbReference type="Gene3D" id="2.30.330.10">
    <property type="entry name" value="SpoA-like"/>
    <property type="match status" value="1"/>
</dbReference>
<dbReference type="GO" id="GO:0009425">
    <property type="term" value="C:bacterial-type flagellum basal body"/>
    <property type="evidence" value="ECO:0007669"/>
    <property type="project" value="InterPro"/>
</dbReference>
<accession>A0A1T4V2B3</accession>
<feature type="domain" description="Flagellar motor switch protein FliN-like C-terminal" evidence="2">
    <location>
        <begin position="270"/>
        <end position="336"/>
    </location>
</feature>
<dbReference type="Pfam" id="PF01052">
    <property type="entry name" value="FliMN_C"/>
    <property type="match status" value="1"/>
</dbReference>
<dbReference type="InterPro" id="IPR001172">
    <property type="entry name" value="FliN_T3SS_HrcQb"/>
</dbReference>
<dbReference type="RefSeq" id="WP_159443006.1">
    <property type="nucleotide sequence ID" value="NZ_FUXX01000006.1"/>
</dbReference>
<gene>
    <name evidence="3" type="ORF">SAMN02745213_00611</name>
</gene>
<evidence type="ECO:0000256" key="1">
    <source>
        <dbReference type="ARBA" id="ARBA00009226"/>
    </source>
</evidence>
<evidence type="ECO:0000313" key="4">
    <source>
        <dbReference type="Proteomes" id="UP000242432"/>
    </source>
</evidence>
<comment type="similarity">
    <text evidence="1">Belongs to the FliN/MopA/SpaO family.</text>
</comment>
<dbReference type="GO" id="GO:0071978">
    <property type="term" value="P:bacterial-type flagellum-dependent swarming motility"/>
    <property type="evidence" value="ECO:0007669"/>
    <property type="project" value="TreeGrafter"/>
</dbReference>
<reference evidence="4" key="1">
    <citation type="submission" date="2017-02" db="EMBL/GenBank/DDBJ databases">
        <authorList>
            <person name="Varghese N."/>
            <person name="Submissions S."/>
        </authorList>
    </citation>
    <scope>NUCLEOTIDE SEQUENCE [LARGE SCALE GENOMIC DNA]</scope>
    <source>
        <strain evidence="4">DSM 3072</strain>
    </source>
</reference>
<evidence type="ECO:0000313" key="3">
    <source>
        <dbReference type="EMBL" id="SKA59113.1"/>
    </source>
</evidence>
<dbReference type="PANTHER" id="PTHR30034:SF6">
    <property type="entry name" value="YOP PROTEINS TRANSLOCATION PROTEIN Q"/>
    <property type="match status" value="1"/>
</dbReference>
<dbReference type="AlphaFoldDB" id="A0A1T4V2B3"/>
<keyword evidence="4" id="KW-1185">Reference proteome</keyword>
<dbReference type="SUPFAM" id="SSF101801">
    <property type="entry name" value="Surface presentation of antigens (SPOA)"/>
    <property type="match status" value="1"/>
</dbReference>
<dbReference type="STRING" id="83771.SAMN02910357_01946"/>
<dbReference type="EMBL" id="FUXX01000006">
    <property type="protein sequence ID" value="SKA59113.1"/>
    <property type="molecule type" value="Genomic_DNA"/>
</dbReference>
<dbReference type="GO" id="GO:0003774">
    <property type="term" value="F:cytoskeletal motor activity"/>
    <property type="evidence" value="ECO:0007669"/>
    <property type="project" value="InterPro"/>
</dbReference>
<dbReference type="NCBIfam" id="TIGR02551">
    <property type="entry name" value="SpaO_YscQ"/>
    <property type="match status" value="1"/>
</dbReference>
<dbReference type="GO" id="GO:0050918">
    <property type="term" value="P:positive chemotaxis"/>
    <property type="evidence" value="ECO:0007669"/>
    <property type="project" value="TreeGrafter"/>
</dbReference>
<name>A0A1T4V2B3_9GAMM</name>
<dbReference type="Proteomes" id="UP000242432">
    <property type="component" value="Unassembled WGS sequence"/>
</dbReference>
<dbReference type="PANTHER" id="PTHR30034">
    <property type="entry name" value="FLAGELLAR MOTOR SWITCH PROTEIN FLIM"/>
    <property type="match status" value="1"/>
</dbReference>
<dbReference type="InterPro" id="IPR001543">
    <property type="entry name" value="FliN-like_C"/>
</dbReference>